<protein>
    <submittedName>
        <fullName evidence="2">Uncharacterized protein</fullName>
    </submittedName>
</protein>
<keyword evidence="3" id="KW-1185">Reference proteome</keyword>
<reference evidence="2" key="2">
    <citation type="journal article" date="2021" name="Genome Biol. Evol.">
        <title>Developing a high-quality reference genome for a parasitic bivalve with doubly uniparental inheritance (Bivalvia: Unionida).</title>
        <authorList>
            <person name="Smith C.H."/>
        </authorList>
    </citation>
    <scope>NUCLEOTIDE SEQUENCE</scope>
    <source>
        <strain evidence="2">CHS0354</strain>
        <tissue evidence="2">Mantle</tissue>
    </source>
</reference>
<organism evidence="2 3">
    <name type="scientific">Potamilus streckersoni</name>
    <dbReference type="NCBI Taxonomy" id="2493646"/>
    <lineage>
        <taxon>Eukaryota</taxon>
        <taxon>Metazoa</taxon>
        <taxon>Spiralia</taxon>
        <taxon>Lophotrochozoa</taxon>
        <taxon>Mollusca</taxon>
        <taxon>Bivalvia</taxon>
        <taxon>Autobranchia</taxon>
        <taxon>Heteroconchia</taxon>
        <taxon>Palaeoheterodonta</taxon>
        <taxon>Unionida</taxon>
        <taxon>Unionoidea</taxon>
        <taxon>Unionidae</taxon>
        <taxon>Ambleminae</taxon>
        <taxon>Lampsilini</taxon>
        <taxon>Potamilus</taxon>
    </lineage>
</organism>
<comment type="caution">
    <text evidence="2">The sequence shown here is derived from an EMBL/GenBank/DDBJ whole genome shotgun (WGS) entry which is preliminary data.</text>
</comment>
<evidence type="ECO:0000313" key="3">
    <source>
        <dbReference type="Proteomes" id="UP001195483"/>
    </source>
</evidence>
<gene>
    <name evidence="2" type="ORF">CHS0354_007318</name>
</gene>
<accession>A0AAE0TE37</accession>
<name>A0AAE0TE37_9BIVA</name>
<feature type="compositionally biased region" description="Basic and acidic residues" evidence="1">
    <location>
        <begin position="10"/>
        <end position="28"/>
    </location>
</feature>
<dbReference type="EMBL" id="JAEAOA010000502">
    <property type="protein sequence ID" value="KAK3608284.1"/>
    <property type="molecule type" value="Genomic_DNA"/>
</dbReference>
<reference evidence="2" key="1">
    <citation type="journal article" date="2021" name="Genome Biol. Evol.">
        <title>A High-Quality Reference Genome for a Parasitic Bivalve with Doubly Uniparental Inheritance (Bivalvia: Unionida).</title>
        <authorList>
            <person name="Smith C.H."/>
        </authorList>
    </citation>
    <scope>NUCLEOTIDE SEQUENCE</scope>
    <source>
        <strain evidence="2">CHS0354</strain>
    </source>
</reference>
<feature type="region of interest" description="Disordered" evidence="1">
    <location>
        <begin position="1"/>
        <end position="28"/>
    </location>
</feature>
<proteinExistence type="predicted"/>
<evidence type="ECO:0000313" key="2">
    <source>
        <dbReference type="EMBL" id="KAK3608284.1"/>
    </source>
</evidence>
<dbReference type="AlphaFoldDB" id="A0AAE0TE37"/>
<evidence type="ECO:0000256" key="1">
    <source>
        <dbReference type="SAM" id="MobiDB-lite"/>
    </source>
</evidence>
<dbReference type="Proteomes" id="UP001195483">
    <property type="component" value="Unassembled WGS sequence"/>
</dbReference>
<sequence length="110" mass="12517">MRQIGNMTERMSKERGGRMSKESGREDGVKKGWGGWVKKGWGGWILSQFAQFEILSRFVHILKKRIIISGVLIFGRRKLTQSKNICSQSNLLRTLILLDFPSTYSPTVSA</sequence>
<reference evidence="2" key="3">
    <citation type="submission" date="2023-05" db="EMBL/GenBank/DDBJ databases">
        <authorList>
            <person name="Smith C.H."/>
        </authorList>
    </citation>
    <scope>NUCLEOTIDE SEQUENCE</scope>
    <source>
        <strain evidence="2">CHS0354</strain>
        <tissue evidence="2">Mantle</tissue>
    </source>
</reference>